<evidence type="ECO:0000313" key="1">
    <source>
        <dbReference type="EMBL" id="WOK06438.1"/>
    </source>
</evidence>
<sequence length="221" mass="24637">MIASDLINYMIPPLKLSDEIQKAILWMEELHSTELPVVEKGEFLGFINEDTILELNGALPRVADYNLQGVKCKVDQSQHYYDVIKACDNNGLSLVAVTDNVGTYLGVITLEDVIQAFAMTSSIKSHGGILVLSMKQIDYSLAEISRLIESDNGKILSSYLTDDPNDSSKVSLTIKINLEDLTRVQATLERFGYQIVAKFNNAPEAVDEQERMDILMKYLGI</sequence>
<name>A0ABZ0IN24_9BACT</name>
<organism evidence="1 2">
    <name type="scientific">Imperialibacter roseus</name>
    <dbReference type="NCBI Taxonomy" id="1324217"/>
    <lineage>
        <taxon>Bacteria</taxon>
        <taxon>Pseudomonadati</taxon>
        <taxon>Bacteroidota</taxon>
        <taxon>Cytophagia</taxon>
        <taxon>Cytophagales</taxon>
        <taxon>Flammeovirgaceae</taxon>
        <taxon>Imperialibacter</taxon>
    </lineage>
</organism>
<dbReference type="SUPFAM" id="SSF54631">
    <property type="entry name" value="CBS-domain pair"/>
    <property type="match status" value="1"/>
</dbReference>
<accession>A0ABZ0IN24</accession>
<dbReference type="RefSeq" id="WP_317489161.1">
    <property type="nucleotide sequence ID" value="NZ_CP136051.1"/>
</dbReference>
<dbReference type="Gene3D" id="3.10.580.10">
    <property type="entry name" value="CBS-domain"/>
    <property type="match status" value="1"/>
</dbReference>
<dbReference type="InterPro" id="IPR046342">
    <property type="entry name" value="CBS_dom_sf"/>
</dbReference>
<dbReference type="Proteomes" id="UP001302349">
    <property type="component" value="Chromosome"/>
</dbReference>
<protein>
    <submittedName>
        <fullName evidence="1">Cbs domain containing protein</fullName>
    </submittedName>
</protein>
<dbReference type="EMBL" id="CP136051">
    <property type="protein sequence ID" value="WOK06438.1"/>
    <property type="molecule type" value="Genomic_DNA"/>
</dbReference>
<evidence type="ECO:0000313" key="2">
    <source>
        <dbReference type="Proteomes" id="UP001302349"/>
    </source>
</evidence>
<gene>
    <name evidence="1" type="ORF">RT717_25515</name>
</gene>
<keyword evidence="2" id="KW-1185">Reference proteome</keyword>
<reference evidence="1 2" key="1">
    <citation type="journal article" date="2023" name="Microbiol. Resour. Announc.">
        <title>Complete Genome Sequence of Imperialibacter roseus strain P4T.</title>
        <authorList>
            <person name="Tizabi D.R."/>
            <person name="Bachvaroff T."/>
            <person name="Hill R.T."/>
        </authorList>
    </citation>
    <scope>NUCLEOTIDE SEQUENCE [LARGE SCALE GENOMIC DNA]</scope>
    <source>
        <strain evidence="1 2">P4T</strain>
    </source>
</reference>
<proteinExistence type="predicted"/>